<comment type="cofactor">
    <cofactor evidence="1">
        <name>FAD</name>
        <dbReference type="ChEBI" id="CHEBI:57692"/>
    </cofactor>
</comment>
<dbReference type="GO" id="GO:0016491">
    <property type="term" value="F:oxidoreductase activity"/>
    <property type="evidence" value="ECO:0007669"/>
    <property type="project" value="UniProtKB-KW"/>
</dbReference>
<evidence type="ECO:0000313" key="8">
    <source>
        <dbReference type="Proteomes" id="UP000029493"/>
    </source>
</evidence>
<protein>
    <recommendedName>
        <fullName evidence="6">FAD-binding PCMH-type domain-containing protein</fullName>
    </recommendedName>
</protein>
<dbReference type="Pfam" id="PF02913">
    <property type="entry name" value="FAD-oxidase_C"/>
    <property type="match status" value="1"/>
</dbReference>
<dbReference type="OrthoDB" id="9811557at2"/>
<dbReference type="RefSeq" id="WP_038413280.1">
    <property type="nucleotide sequence ID" value="NZ_CP009455.1"/>
</dbReference>
<dbReference type="FunFam" id="1.10.45.10:FF:000001">
    <property type="entry name" value="D-lactate dehydrogenase mitochondrial"/>
    <property type="match status" value="1"/>
</dbReference>
<dbReference type="Gene3D" id="1.10.45.10">
    <property type="entry name" value="Vanillyl-alcohol Oxidase, Chain A, domain 4"/>
    <property type="match status" value="1"/>
</dbReference>
<comment type="similarity">
    <text evidence="2">Belongs to the FAD-binding oxidoreductase/transferase type 4 family.</text>
</comment>
<keyword evidence="8" id="KW-1185">Reference proteome</keyword>
<proteinExistence type="inferred from homology"/>
<dbReference type="InterPro" id="IPR051264">
    <property type="entry name" value="FAD-oxidored/transferase_4"/>
</dbReference>
<dbReference type="InterPro" id="IPR016169">
    <property type="entry name" value="FAD-bd_PCMH_sub2"/>
</dbReference>
<name>A0A089WQ18_9PSED</name>
<dbReference type="AlphaFoldDB" id="A0A089WQ18"/>
<dbReference type="EMBL" id="CP009455">
    <property type="protein sequence ID" value="AIR90656.1"/>
    <property type="molecule type" value="Genomic_DNA"/>
</dbReference>
<gene>
    <name evidence="7" type="ORF">LK03_15865</name>
</gene>
<dbReference type="InterPro" id="IPR016164">
    <property type="entry name" value="FAD-linked_Oxase-like_C"/>
</dbReference>
<organism evidence="7 8">
    <name type="scientific">Pseudomonas cremoricolorata</name>
    <dbReference type="NCBI Taxonomy" id="157783"/>
    <lineage>
        <taxon>Bacteria</taxon>
        <taxon>Pseudomonadati</taxon>
        <taxon>Pseudomonadota</taxon>
        <taxon>Gammaproteobacteria</taxon>
        <taxon>Pseudomonadales</taxon>
        <taxon>Pseudomonadaceae</taxon>
        <taxon>Pseudomonas</taxon>
    </lineage>
</organism>
<dbReference type="InterPro" id="IPR004113">
    <property type="entry name" value="FAD-bd_oxidored_4_C"/>
</dbReference>
<dbReference type="PROSITE" id="PS51387">
    <property type="entry name" value="FAD_PCMH"/>
    <property type="match status" value="1"/>
</dbReference>
<dbReference type="GO" id="GO:0071949">
    <property type="term" value="F:FAD binding"/>
    <property type="evidence" value="ECO:0007669"/>
    <property type="project" value="InterPro"/>
</dbReference>
<keyword evidence="4" id="KW-0274">FAD</keyword>
<evidence type="ECO:0000256" key="4">
    <source>
        <dbReference type="ARBA" id="ARBA00022827"/>
    </source>
</evidence>
<dbReference type="PANTHER" id="PTHR43716:SF1">
    <property type="entry name" value="D-2-HYDROXYGLUTARATE DEHYDROGENASE, MITOCHONDRIAL"/>
    <property type="match status" value="1"/>
</dbReference>
<dbReference type="SUPFAM" id="SSF56176">
    <property type="entry name" value="FAD-binding/transporter-associated domain-like"/>
    <property type="match status" value="1"/>
</dbReference>
<dbReference type="GO" id="GO:0022904">
    <property type="term" value="P:respiratory electron transport chain"/>
    <property type="evidence" value="ECO:0007669"/>
    <property type="project" value="TreeGrafter"/>
</dbReference>
<evidence type="ECO:0000256" key="5">
    <source>
        <dbReference type="ARBA" id="ARBA00023002"/>
    </source>
</evidence>
<dbReference type="InterPro" id="IPR016171">
    <property type="entry name" value="Vanillyl_alc_oxidase_C-sub2"/>
</dbReference>
<dbReference type="STRING" id="157783.LK03_15865"/>
<dbReference type="eggNOG" id="COG0277">
    <property type="taxonomic scope" value="Bacteria"/>
</dbReference>
<keyword evidence="5" id="KW-0560">Oxidoreductase</keyword>
<dbReference type="SUPFAM" id="SSF55103">
    <property type="entry name" value="FAD-linked oxidases, C-terminal domain"/>
    <property type="match status" value="1"/>
</dbReference>
<reference evidence="7 8" key="1">
    <citation type="submission" date="2014-09" db="EMBL/GenBank/DDBJ databases">
        <authorList>
            <person name="Chan K.-G."/>
        </authorList>
    </citation>
    <scope>NUCLEOTIDE SEQUENCE [LARGE SCALE GENOMIC DNA]</scope>
    <source>
        <strain evidence="7 8">ND07</strain>
    </source>
</reference>
<evidence type="ECO:0000256" key="2">
    <source>
        <dbReference type="ARBA" id="ARBA00008000"/>
    </source>
</evidence>
<dbReference type="InterPro" id="IPR006094">
    <property type="entry name" value="Oxid_FAD_bind_N"/>
</dbReference>
<dbReference type="Pfam" id="PF01565">
    <property type="entry name" value="FAD_binding_4"/>
    <property type="match status" value="1"/>
</dbReference>
<evidence type="ECO:0000259" key="6">
    <source>
        <dbReference type="PROSITE" id="PS51387"/>
    </source>
</evidence>
<dbReference type="InterPro" id="IPR016166">
    <property type="entry name" value="FAD-bd_PCMH"/>
</dbReference>
<evidence type="ECO:0000256" key="3">
    <source>
        <dbReference type="ARBA" id="ARBA00022630"/>
    </source>
</evidence>
<feature type="domain" description="FAD-binding PCMH-type" evidence="6">
    <location>
        <begin position="30"/>
        <end position="212"/>
    </location>
</feature>
<evidence type="ECO:0000313" key="7">
    <source>
        <dbReference type="EMBL" id="AIR90656.1"/>
    </source>
</evidence>
<dbReference type="Proteomes" id="UP000029493">
    <property type="component" value="Chromosome"/>
</dbReference>
<dbReference type="InterPro" id="IPR016167">
    <property type="entry name" value="FAD-bd_PCMH_sub1"/>
</dbReference>
<dbReference type="Gene3D" id="3.30.70.2190">
    <property type="match status" value="1"/>
</dbReference>
<dbReference type="PANTHER" id="PTHR43716">
    <property type="entry name" value="D-2-HYDROXYGLUTARATE DEHYDROGENASE, MITOCHONDRIAL"/>
    <property type="match status" value="1"/>
</dbReference>
<accession>A0A089WQ18</accession>
<sequence>MNLCERIKAIVGANGWIDAAELRQRPVDFWNATPTHALGLARPASTEALSALLALCNEARQPLIIEGGRTNLVSATLGDAQTLLVSLERLNAIGRPDAGAMTLEVGAGAVLEHVQQVCAAADLRFGLDFGARGSASIGGALSTNAGGFQALRYGVARDQVLGLECVLADGTVLSHLSSYAKDNTGYDLKHLFIGSEGTLGVITKAVLKLQPKPTSCHTALLAFASFEQVIATLTALRRSLNGTLSAFELMWQEFFQFNVDALLQGRAPLDASYPYYALCEVEGFAGEHDGEHFQTLISDLFDSGSVVDAVIANSERQRAELWRIREEFEDEIQLFSTLIDFDVSLPLPRIEHFADQVREALALQFPENLGLHVLAHLGDGNVHVTTGLPSAARKDDLKRCVYRIIAELGGSISAEHGIGLAKKAYLHYSRSPGELALMRTLKGALDPHNILNPGKVIDAATPN</sequence>
<dbReference type="KEGG" id="psw:LK03_15865"/>
<dbReference type="Gene3D" id="3.30.43.10">
    <property type="entry name" value="Uridine Diphospho-n-acetylenolpyruvylglucosamine Reductase, domain 2"/>
    <property type="match status" value="1"/>
</dbReference>
<evidence type="ECO:0000256" key="1">
    <source>
        <dbReference type="ARBA" id="ARBA00001974"/>
    </source>
</evidence>
<keyword evidence="3" id="KW-0285">Flavoprotein</keyword>
<dbReference type="InterPro" id="IPR036318">
    <property type="entry name" value="FAD-bd_PCMH-like_sf"/>
</dbReference>
<dbReference type="Gene3D" id="3.30.465.10">
    <property type="match status" value="1"/>
</dbReference>
<dbReference type="Gene3D" id="3.30.70.2740">
    <property type="match status" value="1"/>
</dbReference>